<gene>
    <name evidence="2" type="ORF">ACFSR1_13405</name>
</gene>
<proteinExistence type="predicted"/>
<feature type="compositionally biased region" description="Low complexity" evidence="1">
    <location>
        <begin position="207"/>
        <end position="220"/>
    </location>
</feature>
<evidence type="ECO:0000256" key="1">
    <source>
        <dbReference type="SAM" id="MobiDB-lite"/>
    </source>
</evidence>
<feature type="compositionally biased region" description="Gly residues" evidence="1">
    <location>
        <begin position="229"/>
        <end position="240"/>
    </location>
</feature>
<dbReference type="PROSITE" id="PS51257">
    <property type="entry name" value="PROKAR_LIPOPROTEIN"/>
    <property type="match status" value="1"/>
</dbReference>
<dbReference type="EMBL" id="JBHULE010000019">
    <property type="protein sequence ID" value="MFD2563671.1"/>
    <property type="molecule type" value="Genomic_DNA"/>
</dbReference>
<keyword evidence="3" id="KW-1185">Reference proteome</keyword>
<comment type="caution">
    <text evidence="2">The sequence shown here is derived from an EMBL/GenBank/DDBJ whole genome shotgun (WGS) entry which is preliminary data.</text>
</comment>
<evidence type="ECO:0000313" key="3">
    <source>
        <dbReference type="Proteomes" id="UP001597319"/>
    </source>
</evidence>
<sequence length="662" mass="71498">MKNYKTKIQSGVFLLFLLIGISSCQKEELENLTENNELTRKEVAISTVAAKDVPVLQDFVATKMGNLPQKSSEGTTMVDSPFGLIPLEEITEVINLDGNINYTFKIYPKNPKKHSFYNLIVQPSMDGGEPISFVLEYTMDKDFEKDYFFNKKGLDEYVGTIKKYTVDAFINTDINKQSVPCPCAVANVSPGGNTLGGVGGSGGGVGSDDNPPDGSGQGDDYIPRDGDGSEGGANSGGSSGGGGSCSIHIITDCHENWPPYRPCPIVGIITTCTDSKSSAKSEEDCPIDPEGECPDNSGYYGVNDIELTQFLEIGIPERFVLSFDANQNLIDDIGHFLYSYDGNDTNLAIAKELSKQLGIAFARGELNKEFTKAFFQNEYTPEVMVEMTKAIKVFNQDAAISTLNTVTANQFFVNLTGVNLSLKGGDFSEYAQAWLPSNLDPDDVLGLSDWLIISGQALRVKDLALGYPLANEETRIEILNKIGERSATVALAAPLKSIVGEYWPQSDEEWKAIGEIAAPLLLEVGLAAIPGSDIIEVVRGIANDDYWQVAAAIAGLTVDLFGATVVKVIAKFGKAVYKAFKIVRAVGDFLTEVGQVIARGFEIVYENAAAVLKDASGRILAQGDDLVQSFLKTSGKLESLGLDPTLLNDPDIIKAFQRIDCN</sequence>
<reference evidence="3" key="1">
    <citation type="journal article" date="2019" name="Int. J. Syst. Evol. Microbiol.">
        <title>The Global Catalogue of Microorganisms (GCM) 10K type strain sequencing project: providing services to taxonomists for standard genome sequencing and annotation.</title>
        <authorList>
            <consortium name="The Broad Institute Genomics Platform"/>
            <consortium name="The Broad Institute Genome Sequencing Center for Infectious Disease"/>
            <person name="Wu L."/>
            <person name="Ma J."/>
        </authorList>
    </citation>
    <scope>NUCLEOTIDE SEQUENCE [LARGE SCALE GENOMIC DNA]</scope>
    <source>
        <strain evidence="3">KCTC 52274</strain>
    </source>
</reference>
<feature type="compositionally biased region" description="Gly residues" evidence="1">
    <location>
        <begin position="196"/>
        <end position="206"/>
    </location>
</feature>
<accession>A0ABW5LHA2</accession>
<evidence type="ECO:0000313" key="2">
    <source>
        <dbReference type="EMBL" id="MFD2563671.1"/>
    </source>
</evidence>
<dbReference type="RefSeq" id="WP_378293301.1">
    <property type="nucleotide sequence ID" value="NZ_JBHULE010000019.1"/>
</dbReference>
<name>A0ABW5LHA2_9FLAO</name>
<feature type="region of interest" description="Disordered" evidence="1">
    <location>
        <begin position="196"/>
        <end position="240"/>
    </location>
</feature>
<dbReference type="Proteomes" id="UP001597319">
    <property type="component" value="Unassembled WGS sequence"/>
</dbReference>
<protein>
    <submittedName>
        <fullName evidence="2">Uncharacterized protein</fullName>
    </submittedName>
</protein>
<organism evidence="2 3">
    <name type="scientific">Aquimarina rubra</name>
    <dbReference type="NCBI Taxonomy" id="1920033"/>
    <lineage>
        <taxon>Bacteria</taxon>
        <taxon>Pseudomonadati</taxon>
        <taxon>Bacteroidota</taxon>
        <taxon>Flavobacteriia</taxon>
        <taxon>Flavobacteriales</taxon>
        <taxon>Flavobacteriaceae</taxon>
        <taxon>Aquimarina</taxon>
    </lineage>
</organism>